<dbReference type="Proteomes" id="UP000814140">
    <property type="component" value="Unassembled WGS sequence"/>
</dbReference>
<protein>
    <submittedName>
        <fullName evidence="1">Uncharacterized protein</fullName>
    </submittedName>
</protein>
<sequence>MRRSNFGMRREEMKGGAHGLVGGVRVQSIAPGEAGANPAFPVPRAPRAPERSRGTHGGARAGPGCGIGPPGARTTACAHSGPGSWRSADFGGRAVGGWVFSFRCYLHHSRRIHGYISQLIRIVVHCAHRRQVEWYSVWWVRPRQ</sequence>
<reference evidence="1" key="2">
    <citation type="journal article" date="2022" name="New Phytol.">
        <title>Evolutionary transition to the ectomycorrhizal habit in the genomes of a hyperdiverse lineage of mushroom-forming fungi.</title>
        <authorList>
            <person name="Looney B."/>
            <person name="Miyauchi S."/>
            <person name="Morin E."/>
            <person name="Drula E."/>
            <person name="Courty P.E."/>
            <person name="Kohler A."/>
            <person name="Kuo A."/>
            <person name="LaButti K."/>
            <person name="Pangilinan J."/>
            <person name="Lipzen A."/>
            <person name="Riley R."/>
            <person name="Andreopoulos W."/>
            <person name="He G."/>
            <person name="Johnson J."/>
            <person name="Nolan M."/>
            <person name="Tritt A."/>
            <person name="Barry K.W."/>
            <person name="Grigoriev I.V."/>
            <person name="Nagy L.G."/>
            <person name="Hibbett D."/>
            <person name="Henrissat B."/>
            <person name="Matheny P.B."/>
            <person name="Labbe J."/>
            <person name="Martin F.M."/>
        </authorList>
    </citation>
    <scope>NUCLEOTIDE SEQUENCE</scope>
    <source>
        <strain evidence="1">HHB10654</strain>
    </source>
</reference>
<organism evidence="1 2">
    <name type="scientific">Artomyces pyxidatus</name>
    <dbReference type="NCBI Taxonomy" id="48021"/>
    <lineage>
        <taxon>Eukaryota</taxon>
        <taxon>Fungi</taxon>
        <taxon>Dikarya</taxon>
        <taxon>Basidiomycota</taxon>
        <taxon>Agaricomycotina</taxon>
        <taxon>Agaricomycetes</taxon>
        <taxon>Russulales</taxon>
        <taxon>Auriscalpiaceae</taxon>
        <taxon>Artomyces</taxon>
    </lineage>
</organism>
<proteinExistence type="predicted"/>
<keyword evidence="2" id="KW-1185">Reference proteome</keyword>
<dbReference type="EMBL" id="MU277205">
    <property type="protein sequence ID" value="KAI0062978.1"/>
    <property type="molecule type" value="Genomic_DNA"/>
</dbReference>
<evidence type="ECO:0000313" key="1">
    <source>
        <dbReference type="EMBL" id="KAI0062978.1"/>
    </source>
</evidence>
<evidence type="ECO:0000313" key="2">
    <source>
        <dbReference type="Proteomes" id="UP000814140"/>
    </source>
</evidence>
<comment type="caution">
    <text evidence="1">The sequence shown here is derived from an EMBL/GenBank/DDBJ whole genome shotgun (WGS) entry which is preliminary data.</text>
</comment>
<name>A0ACB8T4E4_9AGAM</name>
<reference evidence="1" key="1">
    <citation type="submission" date="2021-03" db="EMBL/GenBank/DDBJ databases">
        <authorList>
            <consortium name="DOE Joint Genome Institute"/>
            <person name="Ahrendt S."/>
            <person name="Looney B.P."/>
            <person name="Miyauchi S."/>
            <person name="Morin E."/>
            <person name="Drula E."/>
            <person name="Courty P.E."/>
            <person name="Chicoki N."/>
            <person name="Fauchery L."/>
            <person name="Kohler A."/>
            <person name="Kuo A."/>
            <person name="Labutti K."/>
            <person name="Pangilinan J."/>
            <person name="Lipzen A."/>
            <person name="Riley R."/>
            <person name="Andreopoulos W."/>
            <person name="He G."/>
            <person name="Johnson J."/>
            <person name="Barry K.W."/>
            <person name="Grigoriev I.V."/>
            <person name="Nagy L."/>
            <person name="Hibbett D."/>
            <person name="Henrissat B."/>
            <person name="Matheny P.B."/>
            <person name="Labbe J."/>
            <person name="Martin F."/>
        </authorList>
    </citation>
    <scope>NUCLEOTIDE SEQUENCE</scope>
    <source>
        <strain evidence="1">HHB10654</strain>
    </source>
</reference>
<accession>A0ACB8T4E4</accession>
<gene>
    <name evidence="1" type="ORF">BV25DRAFT_489092</name>
</gene>